<dbReference type="OrthoDB" id="424787at2759"/>
<evidence type="ECO:0000313" key="2">
    <source>
        <dbReference type="Proteomes" id="UP000186817"/>
    </source>
</evidence>
<accession>A0A1Q9EAJ3</accession>
<evidence type="ECO:0000313" key="1">
    <source>
        <dbReference type="EMBL" id="OLQ04439.1"/>
    </source>
</evidence>
<gene>
    <name evidence="1" type="ORF">AK812_SmicGene12509</name>
</gene>
<keyword evidence="2" id="KW-1185">Reference proteome</keyword>
<sequence>MNLCCAAFRMLSIPLPSEFRDGDCRLVAGGPKSVMVLFDAHISMVECGRASAIGDAVELIVSNLGEGLVDVVKIVHFDKSQSCSTDDDNLADGIKFTSKHALARGQGSGHGAEQRRGVSGAQSMTDFPLTTFSLHRVMHQHILPYLYPLLITSAIVMLGGPGVGKTPALIVTTMAMGRFHTRNQMRAVASNDIGAQPCAEQASTTTVSSDAFFELIELLFKGDHVQDNMAVMKRASFLVISESALFIRLPSAKHDAIIHRVVVDNVHKDLLEFLDPKDKRFFNNYKNYGQDYDQELQREQEMIIQKWLTPVRHLPSSPESSDHDEPSRAAFGLPPVFPPIGTANRPTRFGPPFVYPSADKKRRTRKKTSCSAFPAPSDVQDPTDDGGDVDMAAVAEADDFMADDETAAAMHGYLVHSDHTKWRRSIEDLLKADNKSIVEMLMEDKILPALPNSNLVLGSTAAAASLARLTQAHTISTLFVDSGGAASDLQTQSALLLLNLTSAPTADLTKILSLERLNPPRTYNRGPGPGSRQTCGVEARDQIIDRAWRVMKERISLIQHTRAGTLLLWNTIRSAQYDYWKHGTDLWLATGNLCSLCTWAMQSFMQPM</sequence>
<reference evidence="1 2" key="1">
    <citation type="submission" date="2016-02" db="EMBL/GenBank/DDBJ databases">
        <title>Genome analysis of coral dinoflagellate symbionts highlights evolutionary adaptations to a symbiotic lifestyle.</title>
        <authorList>
            <person name="Aranda M."/>
            <person name="Li Y."/>
            <person name="Liew Y.J."/>
            <person name="Baumgarten S."/>
            <person name="Simakov O."/>
            <person name="Wilson M."/>
            <person name="Piel J."/>
            <person name="Ashoor H."/>
            <person name="Bougouffa S."/>
            <person name="Bajic V.B."/>
            <person name="Ryu T."/>
            <person name="Ravasi T."/>
            <person name="Bayer T."/>
            <person name="Micklem G."/>
            <person name="Kim H."/>
            <person name="Bhak J."/>
            <person name="Lajeunesse T.C."/>
            <person name="Voolstra C.R."/>
        </authorList>
    </citation>
    <scope>NUCLEOTIDE SEQUENCE [LARGE SCALE GENOMIC DNA]</scope>
    <source>
        <strain evidence="1 2">CCMP2467</strain>
    </source>
</reference>
<organism evidence="1 2">
    <name type="scientific">Symbiodinium microadriaticum</name>
    <name type="common">Dinoflagellate</name>
    <name type="synonym">Zooxanthella microadriatica</name>
    <dbReference type="NCBI Taxonomy" id="2951"/>
    <lineage>
        <taxon>Eukaryota</taxon>
        <taxon>Sar</taxon>
        <taxon>Alveolata</taxon>
        <taxon>Dinophyceae</taxon>
        <taxon>Suessiales</taxon>
        <taxon>Symbiodiniaceae</taxon>
        <taxon>Symbiodinium</taxon>
    </lineage>
</organism>
<dbReference type="Proteomes" id="UP000186817">
    <property type="component" value="Unassembled WGS sequence"/>
</dbReference>
<proteinExistence type="predicted"/>
<name>A0A1Q9EAJ3_SYMMI</name>
<dbReference type="AlphaFoldDB" id="A0A1Q9EAJ3"/>
<protein>
    <submittedName>
        <fullName evidence="1">Uncharacterized protein</fullName>
    </submittedName>
</protein>
<comment type="caution">
    <text evidence="1">The sequence shown here is derived from an EMBL/GenBank/DDBJ whole genome shotgun (WGS) entry which is preliminary data.</text>
</comment>
<dbReference type="EMBL" id="LSRX01000211">
    <property type="protein sequence ID" value="OLQ04439.1"/>
    <property type="molecule type" value="Genomic_DNA"/>
</dbReference>